<gene>
    <name evidence="3" type="primary">LOC110976103</name>
</gene>
<dbReference type="GeneID" id="110976103"/>
<dbReference type="SUPFAM" id="SSF48371">
    <property type="entry name" value="ARM repeat"/>
    <property type="match status" value="1"/>
</dbReference>
<dbReference type="OMA" id="EMATHEV"/>
<dbReference type="GO" id="GO:0008494">
    <property type="term" value="F:translation activator activity"/>
    <property type="evidence" value="ECO:0007669"/>
    <property type="project" value="TreeGrafter"/>
</dbReference>
<dbReference type="GO" id="GO:0006446">
    <property type="term" value="P:regulation of translational initiation"/>
    <property type="evidence" value="ECO:0007669"/>
    <property type="project" value="TreeGrafter"/>
</dbReference>
<dbReference type="KEGG" id="aplc:110976103"/>
<dbReference type="RefSeq" id="XP_022084798.1">
    <property type="nucleotide sequence ID" value="XM_022229106.1"/>
</dbReference>
<reference evidence="3" key="1">
    <citation type="submission" date="2025-08" db="UniProtKB">
        <authorList>
            <consortium name="RefSeq"/>
        </authorList>
    </citation>
    <scope>IDENTIFICATION</scope>
</reference>
<dbReference type="Gene3D" id="1.25.40.180">
    <property type="match status" value="1"/>
</dbReference>
<evidence type="ECO:0000313" key="3">
    <source>
        <dbReference type="RefSeq" id="XP_022084798.1"/>
    </source>
</evidence>
<dbReference type="InterPro" id="IPR051367">
    <property type="entry name" value="mRNA_TranslReg/HistoneTransl"/>
</dbReference>
<feature type="region of interest" description="Disordered" evidence="1">
    <location>
        <begin position="21"/>
        <end position="58"/>
    </location>
</feature>
<keyword evidence="2" id="KW-1185">Reference proteome</keyword>
<dbReference type="PANTHER" id="PTHR23254">
    <property type="entry name" value="EIF4G DOMAIN PROTEIN"/>
    <property type="match status" value="1"/>
</dbReference>
<accession>A0A8B7XVB0</accession>
<dbReference type="Proteomes" id="UP000694845">
    <property type="component" value="Unplaced"/>
</dbReference>
<evidence type="ECO:0000256" key="1">
    <source>
        <dbReference type="SAM" id="MobiDB-lite"/>
    </source>
</evidence>
<dbReference type="InterPro" id="IPR016024">
    <property type="entry name" value="ARM-type_fold"/>
</dbReference>
<dbReference type="GO" id="GO:0005829">
    <property type="term" value="C:cytosol"/>
    <property type="evidence" value="ECO:0007669"/>
    <property type="project" value="TreeGrafter"/>
</dbReference>
<organism evidence="2 3">
    <name type="scientific">Acanthaster planci</name>
    <name type="common">Crown-of-thorns starfish</name>
    <dbReference type="NCBI Taxonomy" id="133434"/>
    <lineage>
        <taxon>Eukaryota</taxon>
        <taxon>Metazoa</taxon>
        <taxon>Echinodermata</taxon>
        <taxon>Eleutherozoa</taxon>
        <taxon>Asterozoa</taxon>
        <taxon>Asteroidea</taxon>
        <taxon>Valvatacea</taxon>
        <taxon>Valvatida</taxon>
        <taxon>Acanthasteridae</taxon>
        <taxon>Acanthaster</taxon>
    </lineage>
</organism>
<protein>
    <submittedName>
        <fullName evidence="3">CBP80/20-dependent translation initiation factor-like</fullName>
    </submittedName>
</protein>
<evidence type="ECO:0000313" key="2">
    <source>
        <dbReference type="Proteomes" id="UP000694845"/>
    </source>
</evidence>
<dbReference type="OrthoDB" id="6357832at2759"/>
<proteinExistence type="predicted"/>
<dbReference type="PANTHER" id="PTHR23254:SF16">
    <property type="entry name" value="CBP80_20-DEPENDENT TRANSLATION INITIATION FACTOR"/>
    <property type="match status" value="1"/>
</dbReference>
<name>A0A8B7XVB0_ACAPL</name>
<dbReference type="AlphaFoldDB" id="A0A8B7XVB0"/>
<sequence length="311" mass="34179">MASARSLNAGLVTSEVPNLRTNYLGRGRGRGSRGKNSNISSAPSGLAKEGDKQQNDNISPAEVEAAAEGVNYSALKAEDKVLYLLKKMCSQHPNQRIIELSAEDESAILEKVLESISTGQELCSLVSGLYDWTLQNPATTSCVASLSAQLSKFEKGGVSFRSALMNPLEADFQSRDEWNKDQPIRWLSYVCLMCDLYAMMKTAADGYLNALVEPVYSCLDQLLTDNKASDIQIGYATLKLKQLGKILQTKEPSKMELLMEGLRSRFLGSGTSATGRLLLLETIELYASGWQFDEETTTAYVELRQMSQEKA</sequence>